<protein>
    <submittedName>
        <fullName evidence="2">Single-stranded DNA-binding protein</fullName>
    </submittedName>
</protein>
<proteinExistence type="predicted"/>
<dbReference type="KEGG" id="dsc:ABOD76_17565"/>
<evidence type="ECO:0000313" key="2">
    <source>
        <dbReference type="EMBL" id="XBV85231.1"/>
    </source>
</evidence>
<accession>A0AAU7UAA0</accession>
<dbReference type="EMBL" id="CP158299">
    <property type="protein sequence ID" value="XBV85231.1"/>
    <property type="molecule type" value="Genomic_DNA"/>
</dbReference>
<sequence>MSELDRAREALRQALHSWAVLTVRGDRAQVMPAPDLDLLYAGLDRTLGNEWAVHYRAEHVAPPVVVARLTLSGMEREGLAQGHSLDDARRLALADALRAFGVTPAASEAQWVEYDEEEGANVHELDQEAPATAAPATTLPPAPPRDPQLERARQHIDDLLEQLREAGLGAQAARVLARRGYGNTLDESREVYKELKGLPRH</sequence>
<name>A0AAU7UAA0_9DEIO</name>
<dbReference type="AlphaFoldDB" id="A0AAU7UAA0"/>
<gene>
    <name evidence="2" type="ORF">ABOD76_17565</name>
</gene>
<evidence type="ECO:0000256" key="1">
    <source>
        <dbReference type="SAM" id="MobiDB-lite"/>
    </source>
</evidence>
<organism evidence="2">
    <name type="scientific">Deinococcus sonorensis KR-87</name>
    <dbReference type="NCBI Taxonomy" id="694439"/>
    <lineage>
        <taxon>Bacteria</taxon>
        <taxon>Thermotogati</taxon>
        <taxon>Deinococcota</taxon>
        <taxon>Deinococci</taxon>
        <taxon>Deinococcales</taxon>
        <taxon>Deinococcaceae</taxon>
        <taxon>Deinococcus</taxon>
    </lineage>
</organism>
<feature type="region of interest" description="Disordered" evidence="1">
    <location>
        <begin position="129"/>
        <end position="148"/>
    </location>
</feature>
<dbReference type="RefSeq" id="WP_350243268.1">
    <property type="nucleotide sequence ID" value="NZ_CP158299.1"/>
</dbReference>
<keyword evidence="2" id="KW-0238">DNA-binding</keyword>
<reference evidence="2" key="1">
    <citation type="submission" date="2024-06" db="EMBL/GenBank/DDBJ databases">
        <title>Draft Genome Sequence of Deinococcus sonorensis Type Strain KR-87, a Biofilm Producing Representative of the Genus Deinococcus.</title>
        <authorList>
            <person name="Boren L.S."/>
            <person name="Grosso R.A."/>
            <person name="Hugenberg-Cox A.N."/>
            <person name="Hill J.T.E."/>
            <person name="Albert C.M."/>
            <person name="Tuohy J.M."/>
        </authorList>
    </citation>
    <scope>NUCLEOTIDE SEQUENCE</scope>
    <source>
        <strain evidence="2">KR-87</strain>
    </source>
</reference>
<dbReference type="GO" id="GO:0003677">
    <property type="term" value="F:DNA binding"/>
    <property type="evidence" value="ECO:0007669"/>
    <property type="project" value="UniProtKB-KW"/>
</dbReference>